<comment type="similarity">
    <text evidence="9">Belongs to the SecD/SecF family. SecD subfamily.</text>
</comment>
<keyword evidence="5 9" id="KW-0653">Protein transport</keyword>
<organism evidence="13 14">
    <name type="scientific">candidate division WWE3 bacterium</name>
    <dbReference type="NCBI Taxonomy" id="2053526"/>
    <lineage>
        <taxon>Bacteria</taxon>
        <taxon>Katanobacteria</taxon>
    </lineage>
</organism>
<dbReference type="InterPro" id="IPR055344">
    <property type="entry name" value="SecD_SecF_C_bact"/>
</dbReference>
<keyword evidence="7 9" id="KW-0811">Translocation</keyword>
<evidence type="ECO:0000256" key="9">
    <source>
        <dbReference type="HAMAP-Rule" id="MF_01463"/>
    </source>
</evidence>
<evidence type="ECO:0000259" key="11">
    <source>
        <dbReference type="Pfam" id="PF21760"/>
    </source>
</evidence>
<evidence type="ECO:0000256" key="6">
    <source>
        <dbReference type="ARBA" id="ARBA00022989"/>
    </source>
</evidence>
<evidence type="ECO:0000256" key="5">
    <source>
        <dbReference type="ARBA" id="ARBA00022927"/>
    </source>
</evidence>
<evidence type="ECO:0000259" key="12">
    <source>
        <dbReference type="Pfam" id="PF22599"/>
    </source>
</evidence>
<dbReference type="NCBIfam" id="TIGR00916">
    <property type="entry name" value="2A0604s01"/>
    <property type="match status" value="1"/>
</dbReference>
<evidence type="ECO:0000256" key="3">
    <source>
        <dbReference type="ARBA" id="ARBA00022475"/>
    </source>
</evidence>
<feature type="transmembrane region" description="Helical" evidence="9">
    <location>
        <begin position="426"/>
        <end position="449"/>
    </location>
</feature>
<dbReference type="NCBIfam" id="TIGR01129">
    <property type="entry name" value="secD"/>
    <property type="match status" value="1"/>
</dbReference>
<dbReference type="Pfam" id="PF02355">
    <property type="entry name" value="SecD_SecF_C"/>
    <property type="match status" value="1"/>
</dbReference>
<feature type="transmembrane region" description="Helical" evidence="9">
    <location>
        <begin position="352"/>
        <end position="373"/>
    </location>
</feature>
<feature type="transmembrane region" description="Helical" evidence="9">
    <location>
        <begin position="326"/>
        <end position="346"/>
    </location>
</feature>
<dbReference type="EMBL" id="JAAZNL010000002">
    <property type="protein sequence ID" value="NMB69606.1"/>
    <property type="molecule type" value="Genomic_DNA"/>
</dbReference>
<protein>
    <recommendedName>
        <fullName evidence="9">Protein translocase subunit SecD</fullName>
    </recommendedName>
</protein>
<dbReference type="AlphaFoldDB" id="A0A7X9HGS2"/>
<sequence length="463" mass="50337">MFKNLYFRLGLISTLTTLALLIALPKIPISIHKGFVNLETSVGGYNVNLLGGKIKLDLRDFKKGLDLKGGIKVVLRADMSKIADSEKVNALESAREIISRRVDLLGVTEPTISTVKVGEEYRIIVEIPGLENVGDAIALIGETAQLKFKKLKTDKPWTEEKFAEYYTDPTVWEDTGVTGADLNGVDVVVGSQGDIQNSGRPQIKLKFSNEGRSKFSEVAKENVNKPIALFLDEGSFPLSMPVVSADLATGLTDDPVISGDFTFDTAKNLSIQIRAGALPIPVEVLEQETIGATLGNDSIKSSFFAGLVGLLFVFIFMVFKYGKLGFIAGIALSIYTVLVLAIFKIIPVVLTLPGIAGFVLSIGMATDANVLTFERINEEIFWKKPRNLAIKLGFERAWNSIRDSNVSSLITSFILFELGSGPVRGFALTLAIGILVSLFSSIFVVRTFIELFNIGNVADGRSK</sequence>
<comment type="function">
    <text evidence="9">Part of the Sec protein translocase complex. Interacts with the SecYEG preprotein conducting channel. SecDF uses the proton motive force (PMF) to complete protein translocation after the ATP-dependent function of SecA.</text>
</comment>
<dbReference type="PANTHER" id="PTHR30081">
    <property type="entry name" value="PROTEIN-EXPORT MEMBRANE PROTEIN SEC"/>
    <property type="match status" value="1"/>
</dbReference>
<dbReference type="GO" id="GO:0006605">
    <property type="term" value="P:protein targeting"/>
    <property type="evidence" value="ECO:0007669"/>
    <property type="project" value="UniProtKB-UniRule"/>
</dbReference>
<dbReference type="Gene3D" id="3.30.70.3400">
    <property type="match status" value="1"/>
</dbReference>
<evidence type="ECO:0000256" key="8">
    <source>
        <dbReference type="ARBA" id="ARBA00023136"/>
    </source>
</evidence>
<dbReference type="Gene3D" id="3.30.1360.200">
    <property type="match status" value="1"/>
</dbReference>
<keyword evidence="2 9" id="KW-0813">Transport</keyword>
<dbReference type="HAMAP" id="MF_01463_B">
    <property type="entry name" value="SecD_B"/>
    <property type="match status" value="1"/>
</dbReference>
<feature type="domain" description="SecDF P1 head subdomain" evidence="12">
    <location>
        <begin position="176"/>
        <end position="280"/>
    </location>
</feature>
<dbReference type="GO" id="GO:0065002">
    <property type="term" value="P:intracellular protein transmembrane transport"/>
    <property type="evidence" value="ECO:0007669"/>
    <property type="project" value="UniProtKB-UniRule"/>
</dbReference>
<feature type="domain" description="Protein export membrane protein SecD/SecF C-terminal" evidence="10">
    <location>
        <begin position="283"/>
        <end position="449"/>
    </location>
</feature>
<evidence type="ECO:0000256" key="4">
    <source>
        <dbReference type="ARBA" id="ARBA00022692"/>
    </source>
</evidence>
<dbReference type="InterPro" id="IPR048631">
    <property type="entry name" value="SecD_1st"/>
</dbReference>
<dbReference type="Pfam" id="PF21760">
    <property type="entry name" value="SecD_1st"/>
    <property type="match status" value="1"/>
</dbReference>
<name>A0A7X9HGS2_UNCKA</name>
<proteinExistence type="inferred from homology"/>
<evidence type="ECO:0000256" key="1">
    <source>
        <dbReference type="ARBA" id="ARBA00004651"/>
    </source>
</evidence>
<evidence type="ECO:0000256" key="2">
    <source>
        <dbReference type="ARBA" id="ARBA00022448"/>
    </source>
</evidence>
<comment type="caution">
    <text evidence="9">Lacks conserved residue(s) required for the propagation of feature annotation.</text>
</comment>
<dbReference type="Pfam" id="PF22599">
    <property type="entry name" value="SecDF_P1_head"/>
    <property type="match status" value="1"/>
</dbReference>
<comment type="subcellular location">
    <subcellularLocation>
        <location evidence="1 9">Cell membrane</location>
        <topology evidence="1 9">Multi-pass membrane protein</topology>
    </subcellularLocation>
</comment>
<dbReference type="SUPFAM" id="SSF82866">
    <property type="entry name" value="Multidrug efflux transporter AcrB transmembrane domain"/>
    <property type="match status" value="1"/>
</dbReference>
<feature type="domain" description="Protein translocase subunit SecDF P1" evidence="11">
    <location>
        <begin position="92"/>
        <end position="152"/>
    </location>
</feature>
<keyword evidence="6 9" id="KW-1133">Transmembrane helix</keyword>
<keyword evidence="3 9" id="KW-1003">Cell membrane</keyword>
<dbReference type="Proteomes" id="UP000526033">
    <property type="component" value="Unassembled WGS sequence"/>
</dbReference>
<keyword evidence="8 9" id="KW-0472">Membrane</keyword>
<dbReference type="InterPro" id="IPR022813">
    <property type="entry name" value="SecD/SecF_arch_bac"/>
</dbReference>
<accession>A0A7X9HGS2</accession>
<reference evidence="13 14" key="1">
    <citation type="journal article" date="2020" name="Biotechnol. Biofuels">
        <title>New insights from the biogas microbiome by comprehensive genome-resolved metagenomics of nearly 1600 species originating from multiple anaerobic digesters.</title>
        <authorList>
            <person name="Campanaro S."/>
            <person name="Treu L."/>
            <person name="Rodriguez-R L.M."/>
            <person name="Kovalovszki A."/>
            <person name="Ziels R.M."/>
            <person name="Maus I."/>
            <person name="Zhu X."/>
            <person name="Kougias P.G."/>
            <person name="Basile A."/>
            <person name="Luo G."/>
            <person name="Schluter A."/>
            <person name="Konstantinidis K.T."/>
            <person name="Angelidaki I."/>
        </authorList>
    </citation>
    <scope>NUCLEOTIDE SEQUENCE [LARGE SCALE GENOMIC DNA]</scope>
    <source>
        <strain evidence="13">AS27yjCOA_165</strain>
    </source>
</reference>
<feature type="transmembrane region" description="Helical" evidence="9">
    <location>
        <begin position="302"/>
        <end position="319"/>
    </location>
</feature>
<evidence type="ECO:0000313" key="14">
    <source>
        <dbReference type="Proteomes" id="UP000526033"/>
    </source>
</evidence>
<dbReference type="Gene3D" id="1.20.1640.10">
    <property type="entry name" value="Multidrug efflux transporter AcrB transmembrane domain"/>
    <property type="match status" value="1"/>
</dbReference>
<dbReference type="GO" id="GO:0015450">
    <property type="term" value="F:protein-transporting ATPase activity"/>
    <property type="evidence" value="ECO:0007669"/>
    <property type="project" value="InterPro"/>
</dbReference>
<dbReference type="PANTHER" id="PTHR30081:SF1">
    <property type="entry name" value="PROTEIN TRANSLOCASE SUBUNIT SECD"/>
    <property type="match status" value="1"/>
</dbReference>
<dbReference type="GO" id="GO:0005886">
    <property type="term" value="C:plasma membrane"/>
    <property type="evidence" value="ECO:0007669"/>
    <property type="project" value="UniProtKB-SubCell"/>
</dbReference>
<evidence type="ECO:0000259" key="10">
    <source>
        <dbReference type="Pfam" id="PF02355"/>
    </source>
</evidence>
<dbReference type="GO" id="GO:0043952">
    <property type="term" value="P:protein transport by the Sec complex"/>
    <property type="evidence" value="ECO:0007669"/>
    <property type="project" value="UniProtKB-UniRule"/>
</dbReference>
<dbReference type="InterPro" id="IPR005791">
    <property type="entry name" value="SecD"/>
</dbReference>
<comment type="subunit">
    <text evidence="9">Forms a complex with SecF. Part of the essential Sec protein translocation apparatus which comprises SecA, SecYEG and auxiliary proteins SecDF. Other proteins may also be involved.</text>
</comment>
<comment type="caution">
    <text evidence="13">The sequence shown here is derived from an EMBL/GenBank/DDBJ whole genome shotgun (WGS) entry which is preliminary data.</text>
</comment>
<dbReference type="InterPro" id="IPR048634">
    <property type="entry name" value="SecD_SecF_C"/>
</dbReference>
<gene>
    <name evidence="9 13" type="primary">secD</name>
    <name evidence="13" type="ORF">GYA27_00160</name>
</gene>
<dbReference type="InterPro" id="IPR054384">
    <property type="entry name" value="SecDF_P1_head"/>
</dbReference>
<keyword evidence="4 9" id="KW-0812">Transmembrane</keyword>
<evidence type="ECO:0000256" key="7">
    <source>
        <dbReference type="ARBA" id="ARBA00023010"/>
    </source>
</evidence>
<evidence type="ECO:0000313" key="13">
    <source>
        <dbReference type="EMBL" id="NMB69606.1"/>
    </source>
</evidence>